<organism evidence="3 4">
    <name type="scientific">Aquimonas voraii</name>
    <dbReference type="NCBI Taxonomy" id="265719"/>
    <lineage>
        <taxon>Bacteria</taxon>
        <taxon>Pseudomonadati</taxon>
        <taxon>Pseudomonadota</taxon>
        <taxon>Gammaproteobacteria</taxon>
        <taxon>Lysobacterales</taxon>
        <taxon>Lysobacteraceae</taxon>
        <taxon>Aquimonas</taxon>
    </lineage>
</organism>
<dbReference type="InterPro" id="IPR028994">
    <property type="entry name" value="Integrin_alpha_N"/>
</dbReference>
<keyword evidence="1 2" id="KW-0732">Signal</keyword>
<accession>A0A1G6VYU5</accession>
<sequence>MRLRLVCLLLFVFAGPALAQAVLEEASVGPAFFGDNARRIEVRDMNGDGRRDLLLVRRGPDGERLELWLRDDPGSLSYRLSEPLALLQNVVDAVVFDFDVDGDNDIVVAVAAAEASPGGVILLSREGGASFYPSYSRGPLLPLPSITSLKVQDVETAGGLRFGVAAITGDARVQLYAVVPGSGLQPAQALPHAGGVATSIAVPFLLEGGSAVLTLGAAPQRLWVWNGSAYTERAVSGMGRTVRRATSVTVDGDDALDLVTADSEGRVEVWKGTALGADQPADRFDLVQQLEAAGNPVVALDTAVIDPGTIDVLVGRQQAQRPFATGLHRITIASGSIAPRAVVQTGGSGIGIDRSSPNTVFLASPSEPLRAFVRPGTATPGTLGFARTDGYYTLENLNTIIRLTSPPLPQNATLSLLGALGAVEMASFAGTRIHDLLVSRTPFTATPGKYTFTLQDPQIPGIVLREPLQTVLTVFERPNGSLNGLCSVECLMLGCIGIAGGKSAGESNGIGTLAQVQLLRDFRDDVLLTSPKGREYVEIYDEFEVELYVRSFASPIFLSSLREAKDAWMPAIESMVSGSGTATITPAMLDHMDAVFGHFRSNGSERLRQLIERRYMELDPRQFENQPIAAMQTYWEEVLLPERILRDGFESPPPP</sequence>
<evidence type="ECO:0000313" key="3">
    <source>
        <dbReference type="EMBL" id="SDD58157.1"/>
    </source>
</evidence>
<dbReference type="EMBL" id="FNAG01000004">
    <property type="protein sequence ID" value="SDD58157.1"/>
    <property type="molecule type" value="Genomic_DNA"/>
</dbReference>
<dbReference type="SUPFAM" id="SSF69318">
    <property type="entry name" value="Integrin alpha N-terminal domain"/>
    <property type="match status" value="1"/>
</dbReference>
<dbReference type="PANTHER" id="PTHR46580:SF4">
    <property type="entry name" value="ATP_GTP-BINDING PROTEIN"/>
    <property type="match status" value="1"/>
</dbReference>
<dbReference type="Proteomes" id="UP000199603">
    <property type="component" value="Unassembled WGS sequence"/>
</dbReference>
<feature type="chain" id="PRO_5011574338" evidence="2">
    <location>
        <begin position="20"/>
        <end position="655"/>
    </location>
</feature>
<evidence type="ECO:0000256" key="1">
    <source>
        <dbReference type="ARBA" id="ARBA00022729"/>
    </source>
</evidence>
<evidence type="ECO:0000256" key="2">
    <source>
        <dbReference type="SAM" id="SignalP"/>
    </source>
</evidence>
<feature type="signal peptide" evidence="2">
    <location>
        <begin position="1"/>
        <end position="19"/>
    </location>
</feature>
<dbReference type="RefSeq" id="WP_091241510.1">
    <property type="nucleotide sequence ID" value="NZ_FNAG01000004.1"/>
</dbReference>
<dbReference type="InterPro" id="IPR013517">
    <property type="entry name" value="FG-GAP"/>
</dbReference>
<dbReference type="AlphaFoldDB" id="A0A1G6VYU5"/>
<dbReference type="Pfam" id="PF13517">
    <property type="entry name" value="FG-GAP_3"/>
    <property type="match status" value="1"/>
</dbReference>
<protein>
    <submittedName>
        <fullName evidence="3">Repeat domain-containing protein</fullName>
    </submittedName>
</protein>
<keyword evidence="4" id="KW-1185">Reference proteome</keyword>
<name>A0A1G6VYU5_9GAMM</name>
<gene>
    <name evidence="3" type="ORF">SAMN04488509_1043</name>
</gene>
<evidence type="ECO:0000313" key="4">
    <source>
        <dbReference type="Proteomes" id="UP000199603"/>
    </source>
</evidence>
<proteinExistence type="predicted"/>
<reference evidence="3 4" key="1">
    <citation type="submission" date="2016-10" db="EMBL/GenBank/DDBJ databases">
        <authorList>
            <person name="de Groot N.N."/>
        </authorList>
    </citation>
    <scope>NUCLEOTIDE SEQUENCE [LARGE SCALE GENOMIC DNA]</scope>
    <source>
        <strain evidence="3 4">DSM 16957</strain>
    </source>
</reference>
<dbReference type="PANTHER" id="PTHR46580">
    <property type="entry name" value="SENSOR KINASE-RELATED"/>
    <property type="match status" value="1"/>
</dbReference>